<protein>
    <recommendedName>
        <fullName evidence="3">TetR/AcrR family transcriptional regulator</fullName>
    </recommendedName>
</protein>
<dbReference type="EMBL" id="BNAV01000008">
    <property type="protein sequence ID" value="GHF70317.1"/>
    <property type="molecule type" value="Genomic_DNA"/>
</dbReference>
<proteinExistence type="predicted"/>
<dbReference type="InterPro" id="IPR009057">
    <property type="entry name" value="Homeodomain-like_sf"/>
</dbReference>
<sequence>MSGFARLRGQHDVTPPAILEAAFALVTERGLDHLRVEPVAGRLRCDPRAIRDHLGGDEALAEAVVGKAVGDVPLPTLPGDSEAWQDTLAALAAAMRATLLPLRGVARRVAETISIAPERNVLVAYASTVLRLAGHRDPDWAAKLFVRAVCSEISLDPDPEGDSGSVDFHNAMAMLLGGLAVTR</sequence>
<dbReference type="InterPro" id="IPR036271">
    <property type="entry name" value="Tet_transcr_reg_TetR-rel_C_sf"/>
</dbReference>
<accession>A0A8H9IYP0</accession>
<dbReference type="Gene3D" id="1.10.357.10">
    <property type="entry name" value="Tetracycline Repressor, domain 2"/>
    <property type="match status" value="1"/>
</dbReference>
<dbReference type="SUPFAM" id="SSF46689">
    <property type="entry name" value="Homeodomain-like"/>
    <property type="match status" value="1"/>
</dbReference>
<evidence type="ECO:0000313" key="2">
    <source>
        <dbReference type="Proteomes" id="UP000658656"/>
    </source>
</evidence>
<name>A0A8H9IYP0_9PSEU</name>
<gene>
    <name evidence="1" type="ORF">GCM10017566_50110</name>
</gene>
<dbReference type="OrthoDB" id="329481at2"/>
<evidence type="ECO:0008006" key="3">
    <source>
        <dbReference type="Google" id="ProtNLM"/>
    </source>
</evidence>
<dbReference type="RefSeq" id="WP_145933343.1">
    <property type="nucleotide sequence ID" value="NZ_BNAV01000008.1"/>
</dbReference>
<dbReference type="AlphaFoldDB" id="A0A8H9IYP0"/>
<reference evidence="1" key="1">
    <citation type="journal article" date="2014" name="Int. J. Syst. Evol. Microbiol.">
        <title>Complete genome sequence of Corynebacterium casei LMG S-19264T (=DSM 44701T), isolated from a smear-ripened cheese.</title>
        <authorList>
            <consortium name="US DOE Joint Genome Institute (JGI-PGF)"/>
            <person name="Walter F."/>
            <person name="Albersmeier A."/>
            <person name="Kalinowski J."/>
            <person name="Ruckert C."/>
        </authorList>
    </citation>
    <scope>NUCLEOTIDE SEQUENCE</scope>
    <source>
        <strain evidence="1">CGMCC 4.7679</strain>
    </source>
</reference>
<evidence type="ECO:0000313" key="1">
    <source>
        <dbReference type="EMBL" id="GHF70317.1"/>
    </source>
</evidence>
<organism evidence="1 2">
    <name type="scientific">Amycolatopsis bartoniae</name>
    <dbReference type="NCBI Taxonomy" id="941986"/>
    <lineage>
        <taxon>Bacteria</taxon>
        <taxon>Bacillati</taxon>
        <taxon>Actinomycetota</taxon>
        <taxon>Actinomycetes</taxon>
        <taxon>Pseudonocardiales</taxon>
        <taxon>Pseudonocardiaceae</taxon>
        <taxon>Amycolatopsis</taxon>
    </lineage>
</organism>
<reference evidence="1" key="2">
    <citation type="submission" date="2020-09" db="EMBL/GenBank/DDBJ databases">
        <authorList>
            <person name="Sun Q."/>
            <person name="Zhou Y."/>
        </authorList>
    </citation>
    <scope>NUCLEOTIDE SEQUENCE</scope>
    <source>
        <strain evidence="1">CGMCC 4.7679</strain>
    </source>
</reference>
<keyword evidence="2" id="KW-1185">Reference proteome</keyword>
<comment type="caution">
    <text evidence="1">The sequence shown here is derived from an EMBL/GenBank/DDBJ whole genome shotgun (WGS) entry which is preliminary data.</text>
</comment>
<dbReference type="SUPFAM" id="SSF48498">
    <property type="entry name" value="Tetracyclin repressor-like, C-terminal domain"/>
    <property type="match status" value="1"/>
</dbReference>
<dbReference type="Proteomes" id="UP000658656">
    <property type="component" value="Unassembled WGS sequence"/>
</dbReference>